<organism evidence="3 4">
    <name type="scientific">Sphingomonas echinoides</name>
    <dbReference type="NCBI Taxonomy" id="59803"/>
    <lineage>
        <taxon>Bacteria</taxon>
        <taxon>Pseudomonadati</taxon>
        <taxon>Pseudomonadota</taxon>
        <taxon>Alphaproteobacteria</taxon>
        <taxon>Sphingomonadales</taxon>
        <taxon>Sphingomonadaceae</taxon>
        <taxon>Sphingomonas</taxon>
    </lineage>
</organism>
<dbReference type="SUPFAM" id="SSF52540">
    <property type="entry name" value="P-loop containing nucleoside triphosphate hydrolases"/>
    <property type="match status" value="1"/>
</dbReference>
<dbReference type="RefSeq" id="WP_211207095.1">
    <property type="nucleotide sequence ID" value="NZ_JAWXXV010000001.1"/>
</dbReference>
<dbReference type="Proteomes" id="UP001279660">
    <property type="component" value="Unassembled WGS sequence"/>
</dbReference>
<dbReference type="InterPro" id="IPR003959">
    <property type="entry name" value="ATPase_AAA_core"/>
</dbReference>
<dbReference type="SUPFAM" id="SSF89550">
    <property type="entry name" value="PHP domain-like"/>
    <property type="match status" value="1"/>
</dbReference>
<feature type="coiled-coil region" evidence="1">
    <location>
        <begin position="620"/>
        <end position="647"/>
    </location>
</feature>
<sequence>MSFAYWRKCDFQLHSPRDPNWSGARPIGLGEDLNGQPATAVDVDRERQIWADSFVDGCVARGLEAIGLTDHHEMVMVPYVQEAIARRKAGDPSFDLWLFPGMELTARGGVQCLILFDADLSEDWRREALGKLGIVVADLDDKAIKAPRVTQLTCSYPEIASELDTVQKLVGRYIVLPNVSQGGRHTVLRDGAHADFKTMPYVGGYLDNGQTVDTLQQSNRTRLSGTDPMWGDRYIYPLPTSDARSADLANVGTNNCWIKLAAPTAEAIRQAFLGYQSRISVGRPSVSNLSVSAIRLTGSTILTDASLLFSPEQNAFIGGRGSGKSSYLEYVAFGLGRSCFDLKKTEYSGSDRNAALIKDTIVSAGAGVELDVLQDGAQFKITRTGGNSYQPQVTYPDGSIQELSTKELRSLFPAVVYSQGELSEIGKQAGKRAQLSDLLQFVEPEFKLEDDRLLADLEAAKLAVRGALQSLVEAWSTQQELHKLTTAKGALEQRIAALRKTLPAQSDDDKKIVGRYDSLAEYDGRRSQASAQVAAVMDELTELWRTSRQPVDLASDLPEAAEFRDLYTRFNAEFQAGVEALGKGLGAIRTEMDGAHEKLATTIATSKSSRDNVMEKLIEHRSVTTQIDNLQNELKALVEKIGTVQVAMTSPDEKFGALSRAMNALKAAVTARGEKTADWAHQIETLSGGRISADLHVDGGWSDIREAVDQLSAKSGSQAESRQTQVTEQITAASPWGFLDALRTECLAALRYKYVGSNIAGEQPSYSTLSRTIGGTEKTLAMCLDLMDVPRVEAIATATPQPDIALSYCDDDRKISFEQASEGQRAAALLLMLLEQPGGPLIVDQPEGDLDNKVISAVTEKLHDAKQRRQIIFASHNANIVVNGSSELVVSMGLSDSGKRQIHCGGAIDRADVCSTITATMEGGEKAFRDRKSKYGY</sequence>
<dbReference type="InterPro" id="IPR016195">
    <property type="entry name" value="Pol/histidinol_Pase-like"/>
</dbReference>
<evidence type="ECO:0000313" key="3">
    <source>
        <dbReference type="EMBL" id="MDX5985060.1"/>
    </source>
</evidence>
<dbReference type="InterPro" id="IPR027417">
    <property type="entry name" value="P-loop_NTPase"/>
</dbReference>
<gene>
    <name evidence="3" type="ORF">SIL82_12390</name>
</gene>
<dbReference type="Gene3D" id="3.40.50.300">
    <property type="entry name" value="P-loop containing nucleotide triphosphate hydrolases"/>
    <property type="match status" value="2"/>
</dbReference>
<evidence type="ECO:0000313" key="4">
    <source>
        <dbReference type="Proteomes" id="UP001279660"/>
    </source>
</evidence>
<dbReference type="Pfam" id="PF13304">
    <property type="entry name" value="AAA_21"/>
    <property type="match status" value="1"/>
</dbReference>
<reference evidence="3 4" key="1">
    <citation type="submission" date="2023-11" db="EMBL/GenBank/DDBJ databases">
        <title>MicrobeMod: A computational toolkit for identifying prokaryotic methylation and restriction-modification with nanopore sequencing.</title>
        <authorList>
            <person name="Crits-Christoph A."/>
            <person name="Kang S.C."/>
            <person name="Lee H."/>
            <person name="Ostrov N."/>
        </authorList>
    </citation>
    <scope>NUCLEOTIDE SEQUENCE [LARGE SCALE GENOMIC DNA]</scope>
    <source>
        <strain evidence="3 4">ATCC 14820</strain>
    </source>
</reference>
<name>A0ABU4PN27_9SPHN</name>
<feature type="domain" description="ATPase AAA-type core" evidence="2">
    <location>
        <begin position="810"/>
        <end position="881"/>
    </location>
</feature>
<proteinExistence type="predicted"/>
<evidence type="ECO:0000259" key="2">
    <source>
        <dbReference type="Pfam" id="PF13304"/>
    </source>
</evidence>
<comment type="caution">
    <text evidence="3">The sequence shown here is derived from an EMBL/GenBank/DDBJ whole genome shotgun (WGS) entry which is preliminary data.</text>
</comment>
<keyword evidence="1" id="KW-0175">Coiled coil</keyword>
<accession>A0ABU4PN27</accession>
<dbReference type="EMBL" id="JAWXXV010000001">
    <property type="protein sequence ID" value="MDX5985060.1"/>
    <property type="molecule type" value="Genomic_DNA"/>
</dbReference>
<evidence type="ECO:0000256" key="1">
    <source>
        <dbReference type="SAM" id="Coils"/>
    </source>
</evidence>
<dbReference type="NCBIfam" id="NF045780">
    <property type="entry name" value="TrlF_fam_ATP"/>
    <property type="match status" value="1"/>
</dbReference>
<keyword evidence="4" id="KW-1185">Reference proteome</keyword>
<dbReference type="Gene3D" id="3.20.20.140">
    <property type="entry name" value="Metal-dependent hydrolases"/>
    <property type="match status" value="1"/>
</dbReference>
<dbReference type="InterPro" id="IPR054787">
    <property type="entry name" value="TrlF_ATPase"/>
</dbReference>
<protein>
    <submittedName>
        <fullName evidence="3">AAA family ATPase</fullName>
    </submittedName>
</protein>